<dbReference type="Gene3D" id="1.10.286.20">
    <property type="match status" value="1"/>
</dbReference>
<organism evidence="3 4">
    <name type="scientific">Halopseudomonas sabulinigri</name>
    <dbReference type="NCBI Taxonomy" id="472181"/>
    <lineage>
        <taxon>Bacteria</taxon>
        <taxon>Pseudomonadati</taxon>
        <taxon>Pseudomonadota</taxon>
        <taxon>Gammaproteobacteria</taxon>
        <taxon>Pseudomonadales</taxon>
        <taxon>Pseudomonadaceae</taxon>
        <taxon>Halopseudomonas</taxon>
    </lineage>
</organism>
<gene>
    <name evidence="3" type="primary">rnk</name>
    <name evidence="3" type="ORF">NBRC116187_07480</name>
</gene>
<evidence type="ECO:0000313" key="4">
    <source>
        <dbReference type="Proteomes" id="UP001486808"/>
    </source>
</evidence>
<dbReference type="SUPFAM" id="SSF54534">
    <property type="entry name" value="FKBP-like"/>
    <property type="match status" value="1"/>
</dbReference>
<feature type="domain" description="Regulator of nucleoside diphosphate kinase N-terminal" evidence="2">
    <location>
        <begin position="9"/>
        <end position="48"/>
    </location>
</feature>
<dbReference type="Proteomes" id="UP001486808">
    <property type="component" value="Unassembled WGS sequence"/>
</dbReference>
<accession>A0ABP9ZLQ5</accession>
<dbReference type="InterPro" id="IPR029462">
    <property type="entry name" value="Rnk_N"/>
</dbReference>
<evidence type="ECO:0000259" key="1">
    <source>
        <dbReference type="Pfam" id="PF01272"/>
    </source>
</evidence>
<dbReference type="InterPro" id="IPR023459">
    <property type="entry name" value="Tscrpt_elong_fac_GreA/B_fam"/>
</dbReference>
<feature type="domain" description="Transcription elongation factor GreA/GreB C-terminal" evidence="1">
    <location>
        <begin position="55"/>
        <end position="129"/>
    </location>
</feature>
<evidence type="ECO:0000259" key="2">
    <source>
        <dbReference type="Pfam" id="PF14760"/>
    </source>
</evidence>
<keyword evidence="3" id="KW-0418">Kinase</keyword>
<dbReference type="NCBIfam" id="NF004396">
    <property type="entry name" value="PRK05753.1"/>
    <property type="match status" value="1"/>
</dbReference>
<dbReference type="PANTHER" id="PTHR30437">
    <property type="entry name" value="TRANSCRIPTION ELONGATION FACTOR GREA"/>
    <property type="match status" value="1"/>
</dbReference>
<dbReference type="InterPro" id="IPR036953">
    <property type="entry name" value="GreA/GreB_C_sf"/>
</dbReference>
<dbReference type="InterPro" id="IPR001437">
    <property type="entry name" value="Tscrpt_elong_fac_GreA/B_C"/>
</dbReference>
<dbReference type="Pfam" id="PF01272">
    <property type="entry name" value="GreA_GreB"/>
    <property type="match status" value="1"/>
</dbReference>
<name>A0ABP9ZLQ5_9GAMM</name>
<protein>
    <submittedName>
        <fullName evidence="3">Nucleoside diphosphate kinase regulator</fullName>
    </submittedName>
</protein>
<sequence>MPLAMNKSPAIVMTRLDVQRLEKVLDNMQAPLDLLEALEDEVLRARVVSHKRIASDVVTMNSTVRFSDEASEREFVLTLVYPEQAGRPGTISILAPVGIALLGLKVGQSINWQGPQGRPLKLKIMDILYQPEASGDYHL</sequence>
<keyword evidence="3" id="KW-0808">Transferase</keyword>
<keyword evidence="4" id="KW-1185">Reference proteome</keyword>
<dbReference type="PANTHER" id="PTHR30437:SF5">
    <property type="entry name" value="REGULATOR OF NUCLEOSIDE DIPHOSPHATE KINASE"/>
    <property type="match status" value="1"/>
</dbReference>
<dbReference type="EMBL" id="BAABWD010000001">
    <property type="protein sequence ID" value="GAA6130388.1"/>
    <property type="molecule type" value="Genomic_DNA"/>
</dbReference>
<comment type="caution">
    <text evidence="3">The sequence shown here is derived from an EMBL/GenBank/DDBJ whole genome shotgun (WGS) entry which is preliminary data.</text>
</comment>
<reference evidence="3 4" key="1">
    <citation type="submission" date="2024-04" db="EMBL/GenBank/DDBJ databases">
        <title>Draft genome sequence of Halopseudomonas sabulinigri NBRC 116187.</title>
        <authorList>
            <person name="Miyakawa T."/>
            <person name="Kusuya Y."/>
            <person name="Miura T."/>
        </authorList>
    </citation>
    <scope>NUCLEOTIDE SEQUENCE [LARGE SCALE GENOMIC DNA]</scope>
    <source>
        <strain evidence="3 4">4NH20-0042</strain>
    </source>
</reference>
<evidence type="ECO:0000313" key="3">
    <source>
        <dbReference type="EMBL" id="GAA6130388.1"/>
    </source>
</evidence>
<dbReference type="Gene3D" id="3.10.50.30">
    <property type="entry name" value="Transcription elongation factor, GreA/GreB, C-terminal domain"/>
    <property type="match status" value="1"/>
</dbReference>
<dbReference type="GO" id="GO:0016301">
    <property type="term" value="F:kinase activity"/>
    <property type="evidence" value="ECO:0007669"/>
    <property type="project" value="UniProtKB-KW"/>
</dbReference>
<dbReference type="Pfam" id="PF14760">
    <property type="entry name" value="Rnk_N"/>
    <property type="match status" value="1"/>
</dbReference>
<proteinExistence type="predicted"/>